<dbReference type="InterPro" id="IPR021698">
    <property type="entry name" value="DUF3280"/>
</dbReference>
<dbReference type="AlphaFoldDB" id="A0A640VX94"/>
<name>A0A640VX94_9RHOB</name>
<sequence>MRLILLALFAATAVHAEERVAFFGLTLLDTSLQSSAAGDSAAELARLTGLERMVAERFAAEGYTLIDVEPARKEIDRVVNLAKCYGCDTRIAAGLGAEYSLVGEVQKVSDLILAINLQLRDAESGEMVKGGVVDIRGNTDESWQRGMRYILKNRFFTEEE</sequence>
<organism evidence="2 3">
    <name type="scientific">Roseobacter cerasinus</name>
    <dbReference type="NCBI Taxonomy" id="2602289"/>
    <lineage>
        <taxon>Bacteria</taxon>
        <taxon>Pseudomonadati</taxon>
        <taxon>Pseudomonadota</taxon>
        <taxon>Alphaproteobacteria</taxon>
        <taxon>Rhodobacterales</taxon>
        <taxon>Roseobacteraceae</taxon>
        <taxon>Roseobacter</taxon>
    </lineage>
</organism>
<gene>
    <name evidence="2" type="ORF">So717_40350</name>
</gene>
<comment type="caution">
    <text evidence="2">The sequence shown here is derived from an EMBL/GenBank/DDBJ whole genome shotgun (WGS) entry which is preliminary data.</text>
</comment>
<evidence type="ECO:0000313" key="3">
    <source>
        <dbReference type="Proteomes" id="UP000436522"/>
    </source>
</evidence>
<dbReference type="Pfam" id="PF11684">
    <property type="entry name" value="DUF3280"/>
    <property type="match status" value="1"/>
</dbReference>
<dbReference type="EMBL" id="BLIV01000011">
    <property type="protein sequence ID" value="GFE52282.1"/>
    <property type="molecule type" value="Genomic_DNA"/>
</dbReference>
<proteinExistence type="predicted"/>
<dbReference type="OrthoDB" id="8089716at2"/>
<protein>
    <recommendedName>
        <fullName evidence="4">DUF2380 domain-containing protein</fullName>
    </recommendedName>
</protein>
<reference evidence="2 3" key="1">
    <citation type="submission" date="2019-12" db="EMBL/GenBank/DDBJ databases">
        <title>Roseobacter cerasinus sp. nov., isolated from seawater around aquaculture.</title>
        <authorList>
            <person name="Muramatsu S."/>
            <person name="Takabe Y."/>
            <person name="Mori K."/>
            <person name="Takaichi S."/>
            <person name="Hanada S."/>
        </authorList>
    </citation>
    <scope>NUCLEOTIDE SEQUENCE [LARGE SCALE GENOMIC DNA]</scope>
    <source>
        <strain evidence="2 3">AI77</strain>
    </source>
</reference>
<keyword evidence="1" id="KW-0732">Signal</keyword>
<keyword evidence="3" id="KW-1185">Reference proteome</keyword>
<feature type="chain" id="PRO_5024865875" description="DUF2380 domain-containing protein" evidence="1">
    <location>
        <begin position="17"/>
        <end position="160"/>
    </location>
</feature>
<evidence type="ECO:0000256" key="1">
    <source>
        <dbReference type="SAM" id="SignalP"/>
    </source>
</evidence>
<dbReference type="RefSeq" id="WP_159980764.1">
    <property type="nucleotide sequence ID" value="NZ_BLIV01000011.1"/>
</dbReference>
<evidence type="ECO:0000313" key="2">
    <source>
        <dbReference type="EMBL" id="GFE52282.1"/>
    </source>
</evidence>
<evidence type="ECO:0008006" key="4">
    <source>
        <dbReference type="Google" id="ProtNLM"/>
    </source>
</evidence>
<dbReference type="Proteomes" id="UP000436522">
    <property type="component" value="Unassembled WGS sequence"/>
</dbReference>
<accession>A0A640VX94</accession>
<feature type="signal peptide" evidence="1">
    <location>
        <begin position="1"/>
        <end position="16"/>
    </location>
</feature>